<evidence type="ECO:0008006" key="3">
    <source>
        <dbReference type="Google" id="ProtNLM"/>
    </source>
</evidence>
<name>A0A844F909_CLOSV</name>
<reference evidence="1 2" key="1">
    <citation type="submission" date="2019-08" db="EMBL/GenBank/DDBJ databases">
        <title>In-depth cultivation of the pig gut microbiome towards novel bacterial diversity and tailored functional studies.</title>
        <authorList>
            <person name="Wylensek D."/>
            <person name="Hitch T.C.A."/>
            <person name="Clavel T."/>
        </authorList>
    </citation>
    <scope>NUCLEOTIDE SEQUENCE [LARGE SCALE GENOMIC DNA]</scope>
    <source>
        <strain evidence="1 2">BL-389-WT-3D</strain>
    </source>
</reference>
<dbReference type="Gene3D" id="3.30.70.240">
    <property type="match status" value="1"/>
</dbReference>
<evidence type="ECO:0000313" key="1">
    <source>
        <dbReference type="EMBL" id="MSS40237.1"/>
    </source>
</evidence>
<dbReference type="AlphaFoldDB" id="A0A844F909"/>
<gene>
    <name evidence="1" type="ORF">FYJ37_07720</name>
</gene>
<organism evidence="1 2">
    <name type="scientific">Clostridium scindens (strain JCM 10418 / VPI 12708)</name>
    <dbReference type="NCBI Taxonomy" id="29347"/>
    <lineage>
        <taxon>Bacteria</taxon>
        <taxon>Bacillati</taxon>
        <taxon>Bacillota</taxon>
        <taxon>Clostridia</taxon>
        <taxon>Lachnospirales</taxon>
        <taxon>Lachnospiraceae</taxon>
    </lineage>
</organism>
<dbReference type="Proteomes" id="UP000462363">
    <property type="component" value="Unassembled WGS sequence"/>
</dbReference>
<dbReference type="EMBL" id="VUMB01000013">
    <property type="protein sequence ID" value="MSS40237.1"/>
    <property type="molecule type" value="Genomic_DNA"/>
</dbReference>
<dbReference type="RefSeq" id="WP_004605395.1">
    <property type="nucleotide sequence ID" value="NZ_AP024846.1"/>
</dbReference>
<proteinExistence type="predicted"/>
<dbReference type="GeneID" id="62697876"/>
<protein>
    <recommendedName>
        <fullName evidence="3">Virulence-associated protein D (VapD) conserved region</fullName>
    </recommendedName>
</protein>
<evidence type="ECO:0000313" key="2">
    <source>
        <dbReference type="Proteomes" id="UP000462363"/>
    </source>
</evidence>
<comment type="caution">
    <text evidence="1">The sequence shown here is derived from an EMBL/GenBank/DDBJ whole genome shotgun (WGS) entry which is preliminary data.</text>
</comment>
<sequence>MDSTQRKGINFDLDTEALKEHYPKGDWHNAYYDVRTYFEKNGFEHIQGSGYHSIEVVSEAKAMAVIYQMTKEIPWLNYCVSVCTISDVPELYDISHVFEREAQQLSGEK</sequence>
<accession>A0A844F909</accession>